<dbReference type="InterPro" id="IPR000253">
    <property type="entry name" value="FHA_dom"/>
</dbReference>
<dbReference type="GO" id="GO:0043709">
    <property type="term" value="P:cell adhesion involved in single-species biofilm formation"/>
    <property type="evidence" value="ECO:0007669"/>
    <property type="project" value="TreeGrafter"/>
</dbReference>
<evidence type="ECO:0000313" key="6">
    <source>
        <dbReference type="Proteomes" id="UP000320496"/>
    </source>
</evidence>
<dbReference type="PROSITE" id="PS50006">
    <property type="entry name" value="FHA_DOMAIN"/>
    <property type="match status" value="1"/>
</dbReference>
<dbReference type="Gene3D" id="2.60.200.20">
    <property type="match status" value="1"/>
</dbReference>
<dbReference type="KEGG" id="mri:Mal4_24410"/>
<dbReference type="InterPro" id="IPR000160">
    <property type="entry name" value="GGDEF_dom"/>
</dbReference>
<accession>A0A517Z6Q4</accession>
<sequence>MTEALWKTTASLQEAMETPRTSGPGKLLQIHPVDIHKGLIYLPELGLTIGRSAQCAITVDDDAVSRQHLRIERRDGDYVAVDLGSTNGTFVNDRPVTEQVIAPGDRIRIGKHIFKLLSSDELESQYYDAVYCMMTEDGLTGATNKRAFVDILKRETRRSLNTDRPLSLVLFDVDHFKSINDTHGHLPGDQILQELVARVRNVVESHVVLARYGGEEFALLIPEMNTSQAAIVAERCRETVAASAFETTDGPITVTISLGVADTTTLGPDELAPDQAIIAAADAFLYEAKSCGRNRVCH</sequence>
<dbReference type="InterPro" id="IPR008984">
    <property type="entry name" value="SMAD_FHA_dom_sf"/>
</dbReference>
<gene>
    <name evidence="5" type="primary">pleD_1</name>
    <name evidence="5" type="ORF">Mal4_24410</name>
</gene>
<dbReference type="PANTHER" id="PTHR45138">
    <property type="entry name" value="REGULATORY COMPONENTS OF SENSORY TRANSDUCTION SYSTEM"/>
    <property type="match status" value="1"/>
</dbReference>
<dbReference type="NCBIfam" id="TIGR00254">
    <property type="entry name" value="GGDEF"/>
    <property type="match status" value="1"/>
</dbReference>
<dbReference type="Pfam" id="PF00498">
    <property type="entry name" value="FHA"/>
    <property type="match status" value="1"/>
</dbReference>
<name>A0A517Z6Q4_9PLAN</name>
<dbReference type="RefSeq" id="WP_197444339.1">
    <property type="nucleotide sequence ID" value="NZ_CP036275.1"/>
</dbReference>
<evidence type="ECO:0000259" key="3">
    <source>
        <dbReference type="PROSITE" id="PS50006"/>
    </source>
</evidence>
<dbReference type="Pfam" id="PF00990">
    <property type="entry name" value="GGDEF"/>
    <property type="match status" value="1"/>
</dbReference>
<dbReference type="GO" id="GO:0052621">
    <property type="term" value="F:diguanylate cyclase activity"/>
    <property type="evidence" value="ECO:0007669"/>
    <property type="project" value="UniProtKB-EC"/>
</dbReference>
<dbReference type="CDD" id="cd01949">
    <property type="entry name" value="GGDEF"/>
    <property type="match status" value="1"/>
</dbReference>
<dbReference type="PANTHER" id="PTHR45138:SF9">
    <property type="entry name" value="DIGUANYLATE CYCLASE DGCM-RELATED"/>
    <property type="match status" value="1"/>
</dbReference>
<dbReference type="PROSITE" id="PS50887">
    <property type="entry name" value="GGDEF"/>
    <property type="match status" value="1"/>
</dbReference>
<evidence type="ECO:0000256" key="1">
    <source>
        <dbReference type="ARBA" id="ARBA00012528"/>
    </source>
</evidence>
<feature type="domain" description="GGDEF" evidence="4">
    <location>
        <begin position="164"/>
        <end position="298"/>
    </location>
</feature>
<dbReference type="CDD" id="cd00060">
    <property type="entry name" value="FHA"/>
    <property type="match status" value="1"/>
</dbReference>
<dbReference type="Gene3D" id="3.30.70.270">
    <property type="match status" value="1"/>
</dbReference>
<dbReference type="InterPro" id="IPR050469">
    <property type="entry name" value="Diguanylate_Cyclase"/>
</dbReference>
<dbReference type="GO" id="GO:0005886">
    <property type="term" value="C:plasma membrane"/>
    <property type="evidence" value="ECO:0007669"/>
    <property type="project" value="TreeGrafter"/>
</dbReference>
<keyword evidence="6" id="KW-1185">Reference proteome</keyword>
<evidence type="ECO:0000259" key="4">
    <source>
        <dbReference type="PROSITE" id="PS50887"/>
    </source>
</evidence>
<dbReference type="FunFam" id="3.30.70.270:FF:000001">
    <property type="entry name" value="Diguanylate cyclase domain protein"/>
    <property type="match status" value="1"/>
</dbReference>
<proteinExistence type="predicted"/>
<reference evidence="5 6" key="1">
    <citation type="submission" date="2019-02" db="EMBL/GenBank/DDBJ databases">
        <title>Deep-cultivation of Planctomycetes and their phenomic and genomic characterization uncovers novel biology.</title>
        <authorList>
            <person name="Wiegand S."/>
            <person name="Jogler M."/>
            <person name="Boedeker C."/>
            <person name="Pinto D."/>
            <person name="Vollmers J."/>
            <person name="Rivas-Marin E."/>
            <person name="Kohn T."/>
            <person name="Peeters S.H."/>
            <person name="Heuer A."/>
            <person name="Rast P."/>
            <person name="Oberbeckmann S."/>
            <person name="Bunk B."/>
            <person name="Jeske O."/>
            <person name="Meyerdierks A."/>
            <person name="Storesund J.E."/>
            <person name="Kallscheuer N."/>
            <person name="Luecker S."/>
            <person name="Lage O.M."/>
            <person name="Pohl T."/>
            <person name="Merkel B.J."/>
            <person name="Hornburger P."/>
            <person name="Mueller R.-W."/>
            <person name="Bruemmer F."/>
            <person name="Labrenz M."/>
            <person name="Spormann A.M."/>
            <person name="Op den Camp H."/>
            <person name="Overmann J."/>
            <person name="Amann R."/>
            <person name="Jetten M.S.M."/>
            <person name="Mascher T."/>
            <person name="Medema M.H."/>
            <person name="Devos D.P."/>
            <person name="Kaster A.-K."/>
            <person name="Ovreas L."/>
            <person name="Rohde M."/>
            <person name="Galperin M.Y."/>
            <person name="Jogler C."/>
        </authorList>
    </citation>
    <scope>NUCLEOTIDE SEQUENCE [LARGE SCALE GENOMIC DNA]</scope>
    <source>
        <strain evidence="5 6">Mal4</strain>
    </source>
</reference>
<feature type="domain" description="FHA" evidence="3">
    <location>
        <begin position="47"/>
        <end position="96"/>
    </location>
</feature>
<organism evidence="5 6">
    <name type="scientific">Maioricimonas rarisocia</name>
    <dbReference type="NCBI Taxonomy" id="2528026"/>
    <lineage>
        <taxon>Bacteria</taxon>
        <taxon>Pseudomonadati</taxon>
        <taxon>Planctomycetota</taxon>
        <taxon>Planctomycetia</taxon>
        <taxon>Planctomycetales</taxon>
        <taxon>Planctomycetaceae</taxon>
        <taxon>Maioricimonas</taxon>
    </lineage>
</organism>
<dbReference type="Proteomes" id="UP000320496">
    <property type="component" value="Chromosome"/>
</dbReference>
<evidence type="ECO:0000313" key="5">
    <source>
        <dbReference type="EMBL" id="QDU38119.1"/>
    </source>
</evidence>
<dbReference type="EC" id="2.7.7.65" evidence="1"/>
<dbReference type="InterPro" id="IPR029787">
    <property type="entry name" value="Nucleotide_cyclase"/>
</dbReference>
<dbReference type="EMBL" id="CP036275">
    <property type="protein sequence ID" value="QDU38119.1"/>
    <property type="molecule type" value="Genomic_DNA"/>
</dbReference>
<dbReference type="SUPFAM" id="SSF49879">
    <property type="entry name" value="SMAD/FHA domain"/>
    <property type="match status" value="1"/>
</dbReference>
<dbReference type="SMART" id="SM00240">
    <property type="entry name" value="FHA"/>
    <property type="match status" value="1"/>
</dbReference>
<dbReference type="InterPro" id="IPR043128">
    <property type="entry name" value="Rev_trsase/Diguanyl_cyclase"/>
</dbReference>
<dbReference type="SUPFAM" id="SSF55073">
    <property type="entry name" value="Nucleotide cyclase"/>
    <property type="match status" value="1"/>
</dbReference>
<dbReference type="SMART" id="SM00267">
    <property type="entry name" value="GGDEF"/>
    <property type="match status" value="1"/>
</dbReference>
<protein>
    <recommendedName>
        <fullName evidence="1">diguanylate cyclase</fullName>
        <ecNumber evidence="1">2.7.7.65</ecNumber>
    </recommendedName>
</protein>
<evidence type="ECO:0000256" key="2">
    <source>
        <dbReference type="ARBA" id="ARBA00034247"/>
    </source>
</evidence>
<comment type="catalytic activity">
    <reaction evidence="2">
        <text>2 GTP = 3',3'-c-di-GMP + 2 diphosphate</text>
        <dbReference type="Rhea" id="RHEA:24898"/>
        <dbReference type="ChEBI" id="CHEBI:33019"/>
        <dbReference type="ChEBI" id="CHEBI:37565"/>
        <dbReference type="ChEBI" id="CHEBI:58805"/>
        <dbReference type="EC" id="2.7.7.65"/>
    </reaction>
</comment>
<dbReference type="GO" id="GO:1902201">
    <property type="term" value="P:negative regulation of bacterial-type flagellum-dependent cell motility"/>
    <property type="evidence" value="ECO:0007669"/>
    <property type="project" value="TreeGrafter"/>
</dbReference>
<dbReference type="AlphaFoldDB" id="A0A517Z6Q4"/>